<evidence type="ECO:0000313" key="2">
    <source>
        <dbReference type="Proteomes" id="UP000230423"/>
    </source>
</evidence>
<keyword evidence="2" id="KW-1185">Reference proteome</keyword>
<dbReference type="EMBL" id="KZ350402">
    <property type="protein sequence ID" value="PIO63912.1"/>
    <property type="molecule type" value="Genomic_DNA"/>
</dbReference>
<accession>A0A2G9U2H9</accession>
<proteinExistence type="predicted"/>
<sequence length="89" mass="10246">MGCSDYGVVAKSAGMATTVRVPRERQFHVVPVPGVFTRGRWKCRDYREDDHPDSRDQILDFTDIREREGMPMTAQQKLALRYLLCLVAM</sequence>
<gene>
    <name evidence="1" type="ORF">TELCIR_14474</name>
</gene>
<dbReference type="OrthoDB" id="5806782at2759"/>
<dbReference type="Proteomes" id="UP000230423">
    <property type="component" value="Unassembled WGS sequence"/>
</dbReference>
<evidence type="ECO:0000313" key="1">
    <source>
        <dbReference type="EMBL" id="PIO63912.1"/>
    </source>
</evidence>
<name>A0A2G9U2H9_TELCI</name>
<dbReference type="AlphaFoldDB" id="A0A2G9U2H9"/>
<reference evidence="1 2" key="1">
    <citation type="submission" date="2015-09" db="EMBL/GenBank/DDBJ databases">
        <title>Draft genome of the parasitic nematode Teladorsagia circumcincta isolate WARC Sus (inbred).</title>
        <authorList>
            <person name="Mitreva M."/>
        </authorList>
    </citation>
    <scope>NUCLEOTIDE SEQUENCE [LARGE SCALE GENOMIC DNA]</scope>
    <source>
        <strain evidence="1 2">S</strain>
    </source>
</reference>
<organism evidence="1 2">
    <name type="scientific">Teladorsagia circumcincta</name>
    <name type="common">Brown stomach worm</name>
    <name type="synonym">Ostertagia circumcincta</name>
    <dbReference type="NCBI Taxonomy" id="45464"/>
    <lineage>
        <taxon>Eukaryota</taxon>
        <taxon>Metazoa</taxon>
        <taxon>Ecdysozoa</taxon>
        <taxon>Nematoda</taxon>
        <taxon>Chromadorea</taxon>
        <taxon>Rhabditida</taxon>
        <taxon>Rhabditina</taxon>
        <taxon>Rhabditomorpha</taxon>
        <taxon>Strongyloidea</taxon>
        <taxon>Trichostrongylidae</taxon>
        <taxon>Teladorsagia</taxon>
    </lineage>
</organism>
<protein>
    <submittedName>
        <fullName evidence="1">Uncharacterized protein</fullName>
    </submittedName>
</protein>